<keyword evidence="1" id="KW-0853">WD repeat</keyword>
<evidence type="ECO:0000256" key="2">
    <source>
        <dbReference type="SAM" id="MobiDB-lite"/>
    </source>
</evidence>
<dbReference type="PANTHER" id="PTHR42968:SF38">
    <property type="entry name" value="NACHT AND WD40 DOMAIN PROTEIN (AFU_ORTHOLOGUE AFUA_7G08500)"/>
    <property type="match status" value="1"/>
</dbReference>
<feature type="compositionally biased region" description="Polar residues" evidence="2">
    <location>
        <begin position="1182"/>
        <end position="1199"/>
    </location>
</feature>
<dbReference type="InterPro" id="IPR011047">
    <property type="entry name" value="Quinoprotein_ADH-like_sf"/>
</dbReference>
<evidence type="ECO:0000313" key="4">
    <source>
        <dbReference type="Proteomes" id="UP000827986"/>
    </source>
</evidence>
<feature type="compositionally biased region" description="Basic and acidic residues" evidence="2">
    <location>
        <begin position="1247"/>
        <end position="1292"/>
    </location>
</feature>
<feature type="compositionally biased region" description="Basic and acidic residues" evidence="2">
    <location>
        <begin position="1322"/>
        <end position="1334"/>
    </location>
</feature>
<proteinExistence type="predicted"/>
<evidence type="ECO:0000256" key="1">
    <source>
        <dbReference type="PROSITE-ProRule" id="PRU00221"/>
    </source>
</evidence>
<dbReference type="Proteomes" id="UP000827986">
    <property type="component" value="Unassembled WGS sequence"/>
</dbReference>
<evidence type="ECO:0000313" key="3">
    <source>
        <dbReference type="EMBL" id="KAH1180742.1"/>
    </source>
</evidence>
<gene>
    <name evidence="3" type="ORF">KIL84_001676</name>
</gene>
<dbReference type="InterPro" id="IPR011989">
    <property type="entry name" value="ARM-like"/>
</dbReference>
<reference evidence="3" key="1">
    <citation type="submission" date="2021-09" db="EMBL/GenBank/DDBJ databases">
        <title>The genome of Mauremys mutica provides insights into the evolution of semi-aquatic lifestyle.</title>
        <authorList>
            <person name="Gong S."/>
            <person name="Gao Y."/>
        </authorList>
    </citation>
    <scope>NUCLEOTIDE SEQUENCE</scope>
    <source>
        <strain evidence="3">MM-2020</strain>
        <tissue evidence="3">Muscle</tissue>
    </source>
</reference>
<keyword evidence="4" id="KW-1185">Reference proteome</keyword>
<feature type="region of interest" description="Disordered" evidence="2">
    <location>
        <begin position="1690"/>
        <end position="1749"/>
    </location>
</feature>
<protein>
    <recommendedName>
        <fullName evidence="5">WD repeat-containing protein 87</fullName>
    </recommendedName>
</protein>
<dbReference type="InterPro" id="IPR016024">
    <property type="entry name" value="ARM-type_fold"/>
</dbReference>
<dbReference type="SUPFAM" id="SSF50978">
    <property type="entry name" value="WD40 repeat-like"/>
    <property type="match status" value="2"/>
</dbReference>
<dbReference type="PROSITE" id="PS50294">
    <property type="entry name" value="WD_REPEATS_REGION"/>
    <property type="match status" value="1"/>
</dbReference>
<dbReference type="InterPro" id="IPR036322">
    <property type="entry name" value="WD40_repeat_dom_sf"/>
</dbReference>
<dbReference type="PANTHER" id="PTHR42968">
    <property type="entry name" value="WD REPEAT-CONTAINING"/>
    <property type="match status" value="1"/>
</dbReference>
<feature type="repeat" description="WD" evidence="1">
    <location>
        <begin position="655"/>
        <end position="688"/>
    </location>
</feature>
<organism evidence="3 4">
    <name type="scientific">Mauremys mutica</name>
    <name type="common">yellowpond turtle</name>
    <dbReference type="NCBI Taxonomy" id="74926"/>
    <lineage>
        <taxon>Eukaryota</taxon>
        <taxon>Metazoa</taxon>
        <taxon>Chordata</taxon>
        <taxon>Craniata</taxon>
        <taxon>Vertebrata</taxon>
        <taxon>Euteleostomi</taxon>
        <taxon>Archelosauria</taxon>
        <taxon>Testudinata</taxon>
        <taxon>Testudines</taxon>
        <taxon>Cryptodira</taxon>
        <taxon>Durocryptodira</taxon>
        <taxon>Testudinoidea</taxon>
        <taxon>Geoemydidae</taxon>
        <taxon>Geoemydinae</taxon>
        <taxon>Mauremys</taxon>
    </lineage>
</organism>
<dbReference type="OrthoDB" id="6262491at2759"/>
<dbReference type="SUPFAM" id="SSF48371">
    <property type="entry name" value="ARM repeat"/>
    <property type="match status" value="1"/>
</dbReference>
<dbReference type="SUPFAM" id="SSF50998">
    <property type="entry name" value="Quinoprotein alcohol dehydrogenase-like"/>
    <property type="match status" value="1"/>
</dbReference>
<accession>A0A9D3XIT7</accession>
<feature type="region of interest" description="Disordered" evidence="2">
    <location>
        <begin position="901"/>
        <end position="943"/>
    </location>
</feature>
<dbReference type="PROSITE" id="PS50082">
    <property type="entry name" value="WD_REPEATS_2"/>
    <property type="match status" value="2"/>
</dbReference>
<dbReference type="SMART" id="SM00320">
    <property type="entry name" value="WD40"/>
    <property type="match status" value="6"/>
</dbReference>
<dbReference type="Gene3D" id="1.25.10.10">
    <property type="entry name" value="Leucine-rich Repeat Variant"/>
    <property type="match status" value="1"/>
</dbReference>
<dbReference type="Gene3D" id="2.130.10.10">
    <property type="entry name" value="YVTN repeat-like/Quinoprotein amine dehydrogenase"/>
    <property type="match status" value="2"/>
</dbReference>
<dbReference type="InterPro" id="IPR015943">
    <property type="entry name" value="WD40/YVTN_repeat-like_dom_sf"/>
</dbReference>
<sequence length="1924" mass="208062">MEALWAAPALQLENPAPGTLPFPQQGIRTGAQAARNCCFSPARDKPPAASAAMPGAARIVPEWKNLKSQICQKLQMPKELPEAGPGTPVLLSDRPSLVYRASRHPHLMPRICFYPTATANVFVCFSWGGPGLKQDQARVWLQHVADESVVVEQDVPMAQRVKVLQLSYVPSLRLLATYCDDLHLRLFGDHSQGLRLLTAVRCPHSITSMCYSPETGELVTGAIGAISFWAFSPGPAPGLGIAWAVSVAGGEFVHCLSVERDVRALVALCENTIRLYDCQRRAETQAFQLSPGVSLTCCSAHGPQGLLYVGDLAGHVQLWSLETGRQEQQFKAHLSAVTSVVCRPATHTLLTASLDGLLKEWSLGAGELLRRLDLGEPLFQLSFVTERLFYCRSQHSFCLRTLRSFSQLFSAPGSGLRRLARVPCGPGRARILATTEDGVTRFLSSVTGELLLLTWPFHRLEKALDYAYDPEREELVVTVGTADVYVLDTTICPSPAKYVVCTTENRDDKVLCLAFCRLGLGTQPSGFVFSGHRSGHVRLVSQHAHSLAERQIHKGGVGALCSLSACGDLSYRSPESNFLCSYGADERIVLSDVGLTGSELELRPLVVIPSTGCRIQSLLLVPGYLCALTEQNRLRLWRQATLVPRKINPYWLETCALHSCSVTSLDYCHPLQLLLTGGADGSVRVWSLTGVLLVDFDTSLQFSRVCFASLRGDLLLGCSTNIYFISCLEYLPRRHLKALAAWQVEDDVVEHPLPFLPNFLLSFDTVFVPRYLWAGEKPNCYQGMEALTSHRAVMLVKRVARVVASAKTETGPSPGPEAHAGVPELAADFRPARTLTKRPLCSPVEPQAPGELVPLLQKHLLPGGPWLIGPDGYIPNSIIRAQLWPLGTPLHLQCSLTVTPRRRLPPRKPAPVQEPAASRWWEEPAEKGKAKRKPQDQPTSFVDPELPRDVLAEIVAKNWLRHRPSELTLESVLRAVLSQLEDGPLSAYSLCTAALVQICQAYVLPPQLQAEAAARLYQGTASENSRIRQAAWETLGEMALLSHRDVVPLARALLDPDWQVRDQARSLITSVAGITDKFALQKAIRRQVTPAQEQPSVTISGTFVPYGLGPAGPEAEKPGWAPALLGVTELEILLAQVETRLTEDLYLAEERPEPRARGSGTRIKWPKVSEVLSAEAAAAEPTQGQAKRQQLFGQTQLPRSSGAAKDAPGTKKKRRLRDKLPQIQPGAQHLTAPIMVPSGERLGPGSEAERRQGPGSEAERRQGPGSEAERRQGPGSEAERRQGPGSEAERRQGPAGAPGSLSSEVPKVTLPKVGQPPLGPRQDPRTKRYQETLKRQMLKTRQPGEPLSWQPSQPSAQAIRPESSDPFVIDPSHRYGADSAHWRDDLCKLLNLRVAPSADGRSALEELVASTRLALGQRSSSWSLGKSSSTVGRGLAERDAAAEELVAKLGMRLAQEAWAKRAEGGLAEGVPAEGGLAVGVPAEGGLAEGGLAVGVPAEGGLAVGGLAVGVPAEGGLAEGGLAVGVPAEGAEQVLGGRASKAPAARPEELARGSPGAVAGGVEGQVWQRIQPLLEILADPARLESTDTAELLGRLQALGQCPSVEHRVALESTLAMAAQVLGEEDAGLGRAVSLCALLASPGQQLPEATVSTELLQGQPGPATELLASAQARLQASAERMGQEWAWWEQVARPGQSSPELAAPREDEAARRKTQPPALWLGRARAQPRRLQQREAGAGGRREQAGAVPVGSQREKVDLYLPDRLPTAGAGWAEEGARRLPGEDTFLALYQVLVTLQRRHGPFSPAWWEQFHRLTKLYGLRRPLSRALIQQLGAADRHSSKSLPGLAQEPSEASLGQRILYQILHRGPQQPPQPPSFCGVIPLSYQNNVHVLQPRGEARYGAVGLAWRTAQQDGRGQQPKLHLGVG</sequence>
<dbReference type="InterPro" id="IPR001680">
    <property type="entry name" value="WD40_rpt"/>
</dbReference>
<name>A0A9D3XIT7_9SAUR</name>
<feature type="region of interest" description="Disordered" evidence="2">
    <location>
        <begin position="1176"/>
        <end position="1371"/>
    </location>
</feature>
<feature type="repeat" description="WD" evidence="1">
    <location>
        <begin position="330"/>
        <end position="371"/>
    </location>
</feature>
<dbReference type="EMBL" id="JAHDVG010000469">
    <property type="protein sequence ID" value="KAH1180742.1"/>
    <property type="molecule type" value="Genomic_DNA"/>
</dbReference>
<comment type="caution">
    <text evidence="3">The sequence shown here is derived from an EMBL/GenBank/DDBJ whole genome shotgun (WGS) entry which is preliminary data.</text>
</comment>
<dbReference type="Pfam" id="PF00400">
    <property type="entry name" value="WD40"/>
    <property type="match status" value="2"/>
</dbReference>
<evidence type="ECO:0008006" key="5">
    <source>
        <dbReference type="Google" id="ProtNLM"/>
    </source>
</evidence>